<dbReference type="EMBL" id="QFRJ01000001">
    <property type="protein sequence ID" value="PWH86693.1"/>
    <property type="molecule type" value="Genomic_DNA"/>
</dbReference>
<keyword evidence="3" id="KW-0731">Sigma factor</keyword>
<comment type="similarity">
    <text evidence="1">Belongs to the sigma-70 factor family. ECF subfamily.</text>
</comment>
<feature type="domain" description="RNA polymerase sigma-70 region 2" evidence="6">
    <location>
        <begin position="27"/>
        <end position="94"/>
    </location>
</feature>
<dbReference type="GO" id="GO:0016987">
    <property type="term" value="F:sigma factor activity"/>
    <property type="evidence" value="ECO:0007669"/>
    <property type="project" value="UniProtKB-KW"/>
</dbReference>
<dbReference type="InterPro" id="IPR007627">
    <property type="entry name" value="RNA_pol_sigma70_r2"/>
</dbReference>
<evidence type="ECO:0000259" key="6">
    <source>
        <dbReference type="Pfam" id="PF04542"/>
    </source>
</evidence>
<reference evidence="8 9" key="2">
    <citation type="submission" date="2018-05" db="EMBL/GenBank/DDBJ databases">
        <authorList>
            <person name="Lanie J.A."/>
            <person name="Ng W.-L."/>
            <person name="Kazmierczak K.M."/>
            <person name="Andrzejewski T.M."/>
            <person name="Davidsen T.M."/>
            <person name="Wayne K.J."/>
            <person name="Tettelin H."/>
            <person name="Glass J.I."/>
            <person name="Rusch D."/>
            <person name="Podicherti R."/>
            <person name="Tsui H.-C.T."/>
            <person name="Winkler M.E."/>
        </authorList>
    </citation>
    <scope>NUCLEOTIDE SEQUENCE [LARGE SCALE GENOMIC DNA]</scope>
    <source>
        <strain evidence="8 9">C305</strain>
    </source>
</reference>
<dbReference type="RefSeq" id="WP_109357775.1">
    <property type="nucleotide sequence ID" value="NZ_QFRJ01000001.1"/>
</dbReference>
<evidence type="ECO:0008006" key="10">
    <source>
        <dbReference type="Google" id="ProtNLM"/>
    </source>
</evidence>
<gene>
    <name evidence="8" type="ORF">DIT68_00040</name>
</gene>
<dbReference type="SUPFAM" id="SSF88659">
    <property type="entry name" value="Sigma3 and sigma4 domains of RNA polymerase sigma factors"/>
    <property type="match status" value="1"/>
</dbReference>
<evidence type="ECO:0000256" key="2">
    <source>
        <dbReference type="ARBA" id="ARBA00023015"/>
    </source>
</evidence>
<evidence type="ECO:0000256" key="1">
    <source>
        <dbReference type="ARBA" id="ARBA00010641"/>
    </source>
</evidence>
<evidence type="ECO:0000313" key="9">
    <source>
        <dbReference type="Proteomes" id="UP000245370"/>
    </source>
</evidence>
<dbReference type="Gene3D" id="1.10.1740.10">
    <property type="match status" value="1"/>
</dbReference>
<name>A0A2U2XG01_9FLAO</name>
<dbReference type="GO" id="GO:0006352">
    <property type="term" value="P:DNA-templated transcription initiation"/>
    <property type="evidence" value="ECO:0007669"/>
    <property type="project" value="InterPro"/>
</dbReference>
<dbReference type="OrthoDB" id="1027298at2"/>
<dbReference type="InterPro" id="IPR013325">
    <property type="entry name" value="RNA_pol_sigma_r2"/>
</dbReference>
<sequence length="198" mass="23343">MTNLEHKTDEQLMSSLQKGDESAFTILYDRYSQRILYFMFKMLKNDEAKAQDFTQDVFMKVIEKADQFDTAKSFKTWVFTVAANHCKNYFRSNQQLFDIDSSENSLVDLDSIEANYDQKEFKKRLDIEVNKLSYKFKETFILRYFENLKLKEIAEIMDCPVGTVKSRLNHVTQVLAKKLKVYKVLFDDSPMAQKNKGI</sequence>
<dbReference type="InterPro" id="IPR014284">
    <property type="entry name" value="RNA_pol_sigma-70_dom"/>
</dbReference>
<dbReference type="PANTHER" id="PTHR43133">
    <property type="entry name" value="RNA POLYMERASE ECF-TYPE SIGMA FACTO"/>
    <property type="match status" value="1"/>
</dbReference>
<keyword evidence="9" id="KW-1185">Reference proteome</keyword>
<protein>
    <recommendedName>
        <fullName evidence="10">RNA polymerase subunit sigma-24</fullName>
    </recommendedName>
</protein>
<evidence type="ECO:0000256" key="5">
    <source>
        <dbReference type="ARBA" id="ARBA00023163"/>
    </source>
</evidence>
<dbReference type="CDD" id="cd06171">
    <property type="entry name" value="Sigma70_r4"/>
    <property type="match status" value="1"/>
</dbReference>
<evidence type="ECO:0000313" key="8">
    <source>
        <dbReference type="EMBL" id="PWH86693.1"/>
    </source>
</evidence>
<reference evidence="8 9" key="1">
    <citation type="submission" date="2018-05" db="EMBL/GenBank/DDBJ databases">
        <title>Brumimicrobium oceani sp. nov., isolated from coastal sediment.</title>
        <authorList>
            <person name="Kou Y."/>
        </authorList>
    </citation>
    <scope>NUCLEOTIDE SEQUENCE [LARGE SCALE GENOMIC DNA]</scope>
    <source>
        <strain evidence="8 9">C305</strain>
    </source>
</reference>
<keyword evidence="5" id="KW-0804">Transcription</keyword>
<dbReference type="Pfam" id="PF04542">
    <property type="entry name" value="Sigma70_r2"/>
    <property type="match status" value="1"/>
</dbReference>
<dbReference type="Gene3D" id="1.10.10.10">
    <property type="entry name" value="Winged helix-like DNA-binding domain superfamily/Winged helix DNA-binding domain"/>
    <property type="match status" value="1"/>
</dbReference>
<comment type="caution">
    <text evidence="8">The sequence shown here is derived from an EMBL/GenBank/DDBJ whole genome shotgun (WGS) entry which is preliminary data.</text>
</comment>
<keyword evidence="4" id="KW-0238">DNA-binding</keyword>
<dbReference type="GO" id="GO:0003677">
    <property type="term" value="F:DNA binding"/>
    <property type="evidence" value="ECO:0007669"/>
    <property type="project" value="UniProtKB-KW"/>
</dbReference>
<keyword evidence="2" id="KW-0805">Transcription regulation</keyword>
<dbReference type="AlphaFoldDB" id="A0A2U2XG01"/>
<dbReference type="InterPro" id="IPR013249">
    <property type="entry name" value="RNA_pol_sigma70_r4_t2"/>
</dbReference>
<dbReference type="InterPro" id="IPR039425">
    <property type="entry name" value="RNA_pol_sigma-70-like"/>
</dbReference>
<dbReference type="InterPro" id="IPR013324">
    <property type="entry name" value="RNA_pol_sigma_r3/r4-like"/>
</dbReference>
<feature type="domain" description="RNA polymerase sigma factor 70 region 4 type 2" evidence="7">
    <location>
        <begin position="130"/>
        <end position="168"/>
    </location>
</feature>
<accession>A0A2U2XG01</accession>
<evidence type="ECO:0000256" key="4">
    <source>
        <dbReference type="ARBA" id="ARBA00023125"/>
    </source>
</evidence>
<dbReference type="NCBIfam" id="TIGR02937">
    <property type="entry name" value="sigma70-ECF"/>
    <property type="match status" value="1"/>
</dbReference>
<proteinExistence type="inferred from homology"/>
<dbReference type="SUPFAM" id="SSF88946">
    <property type="entry name" value="Sigma2 domain of RNA polymerase sigma factors"/>
    <property type="match status" value="1"/>
</dbReference>
<dbReference type="Pfam" id="PF08281">
    <property type="entry name" value="Sigma70_r4_2"/>
    <property type="match status" value="1"/>
</dbReference>
<dbReference type="InterPro" id="IPR036388">
    <property type="entry name" value="WH-like_DNA-bd_sf"/>
</dbReference>
<evidence type="ECO:0000259" key="7">
    <source>
        <dbReference type="Pfam" id="PF08281"/>
    </source>
</evidence>
<evidence type="ECO:0000256" key="3">
    <source>
        <dbReference type="ARBA" id="ARBA00023082"/>
    </source>
</evidence>
<organism evidence="8 9">
    <name type="scientific">Brumimicrobium oceani</name>
    <dbReference type="NCBI Taxonomy" id="2100725"/>
    <lineage>
        <taxon>Bacteria</taxon>
        <taxon>Pseudomonadati</taxon>
        <taxon>Bacteroidota</taxon>
        <taxon>Flavobacteriia</taxon>
        <taxon>Flavobacteriales</taxon>
        <taxon>Crocinitomicaceae</taxon>
        <taxon>Brumimicrobium</taxon>
    </lineage>
</organism>
<dbReference type="PANTHER" id="PTHR43133:SF8">
    <property type="entry name" value="RNA POLYMERASE SIGMA FACTOR HI_1459-RELATED"/>
    <property type="match status" value="1"/>
</dbReference>
<dbReference type="Proteomes" id="UP000245370">
    <property type="component" value="Unassembled WGS sequence"/>
</dbReference>